<gene>
    <name evidence="1" type="ORF">Pfra01_000253300</name>
</gene>
<accession>A0A9W6TW34</accession>
<reference evidence="1" key="1">
    <citation type="submission" date="2023-04" db="EMBL/GenBank/DDBJ databases">
        <title>Phytophthora fragariaefolia NBRC 109709.</title>
        <authorList>
            <person name="Ichikawa N."/>
            <person name="Sato H."/>
            <person name="Tonouchi N."/>
        </authorList>
    </citation>
    <scope>NUCLEOTIDE SEQUENCE</scope>
    <source>
        <strain evidence="1">NBRC 109709</strain>
    </source>
</reference>
<sequence length="79" mass="8920">MHHQDDNAVRMGSVPLFTPTVPPKITSISHDFLVKWKVKRRATGEDFDAVLTPIIEIFNAELLDAFCDLRLRTPTADVT</sequence>
<protein>
    <submittedName>
        <fullName evidence="1">Unnamed protein product</fullName>
    </submittedName>
</protein>
<dbReference type="AlphaFoldDB" id="A0A9W6TW34"/>
<dbReference type="Proteomes" id="UP001165121">
    <property type="component" value="Unassembled WGS sequence"/>
</dbReference>
<proteinExistence type="predicted"/>
<organism evidence="1 2">
    <name type="scientific">Phytophthora fragariaefolia</name>
    <dbReference type="NCBI Taxonomy" id="1490495"/>
    <lineage>
        <taxon>Eukaryota</taxon>
        <taxon>Sar</taxon>
        <taxon>Stramenopiles</taxon>
        <taxon>Oomycota</taxon>
        <taxon>Peronosporomycetes</taxon>
        <taxon>Peronosporales</taxon>
        <taxon>Peronosporaceae</taxon>
        <taxon>Phytophthora</taxon>
    </lineage>
</organism>
<evidence type="ECO:0000313" key="2">
    <source>
        <dbReference type="Proteomes" id="UP001165121"/>
    </source>
</evidence>
<dbReference type="EMBL" id="BSXT01000203">
    <property type="protein sequence ID" value="GMF20658.1"/>
    <property type="molecule type" value="Genomic_DNA"/>
</dbReference>
<dbReference type="OrthoDB" id="117828at2759"/>
<comment type="caution">
    <text evidence="1">The sequence shown here is derived from an EMBL/GenBank/DDBJ whole genome shotgun (WGS) entry which is preliminary data.</text>
</comment>
<name>A0A9W6TW34_9STRA</name>
<keyword evidence="2" id="KW-1185">Reference proteome</keyword>
<evidence type="ECO:0000313" key="1">
    <source>
        <dbReference type="EMBL" id="GMF20658.1"/>
    </source>
</evidence>